<keyword evidence="5" id="KW-0812">Transmembrane</keyword>
<evidence type="ECO:0000313" key="9">
    <source>
        <dbReference type="EMBL" id="MBL0392292.1"/>
    </source>
</evidence>
<dbReference type="InterPro" id="IPR008979">
    <property type="entry name" value="Galactose-bd-like_sf"/>
</dbReference>
<dbReference type="PROSITE" id="PS50110">
    <property type="entry name" value="RESPONSE_REGULATORY"/>
    <property type="match status" value="1"/>
</dbReference>
<dbReference type="InterPro" id="IPR011623">
    <property type="entry name" value="7TMR_DISM_rcpt_extracell_dom1"/>
</dbReference>
<comment type="caution">
    <text evidence="9">The sequence shown here is derived from an EMBL/GenBank/DDBJ whole genome shotgun (WGS) entry which is preliminary data.</text>
</comment>
<feature type="signal peptide" evidence="6">
    <location>
        <begin position="1"/>
        <end position="26"/>
    </location>
</feature>
<dbReference type="Pfam" id="PF00072">
    <property type="entry name" value="Response_reg"/>
    <property type="match status" value="1"/>
</dbReference>
<dbReference type="Gene3D" id="1.10.287.130">
    <property type="match status" value="1"/>
</dbReference>
<protein>
    <recommendedName>
        <fullName evidence="2">histidine kinase</fullName>
        <ecNumber evidence="2">2.7.13.3</ecNumber>
    </recommendedName>
</protein>
<dbReference type="GO" id="GO:0000155">
    <property type="term" value="F:phosphorelay sensor kinase activity"/>
    <property type="evidence" value="ECO:0007669"/>
    <property type="project" value="InterPro"/>
</dbReference>
<dbReference type="SMART" id="SM00388">
    <property type="entry name" value="HisKA"/>
    <property type="match status" value="1"/>
</dbReference>
<keyword evidence="6" id="KW-0732">Signal</keyword>
<evidence type="ECO:0000256" key="5">
    <source>
        <dbReference type="SAM" id="Phobius"/>
    </source>
</evidence>
<dbReference type="Gene3D" id="3.40.50.2300">
    <property type="match status" value="1"/>
</dbReference>
<keyword evidence="10" id="KW-1185">Reference proteome</keyword>
<dbReference type="InterPro" id="IPR003661">
    <property type="entry name" value="HisK_dim/P_dom"/>
</dbReference>
<dbReference type="SUPFAM" id="SSF47226">
    <property type="entry name" value="Histidine-containing phosphotransfer domain, HPT domain"/>
    <property type="match status" value="1"/>
</dbReference>
<gene>
    <name evidence="9" type="ORF">JJ685_14225</name>
</gene>
<dbReference type="PROSITE" id="PS50109">
    <property type="entry name" value="HIS_KIN"/>
    <property type="match status" value="1"/>
</dbReference>
<evidence type="ECO:0000256" key="2">
    <source>
        <dbReference type="ARBA" id="ARBA00012438"/>
    </source>
</evidence>
<reference evidence="9 10" key="1">
    <citation type="journal article" date="2017" name="Int. J. Syst. Evol. Microbiol.">
        <title>Ramlibacter monticola sp. nov., isolated from forest soil.</title>
        <authorList>
            <person name="Chaudhary D.K."/>
            <person name="Kim J."/>
        </authorList>
    </citation>
    <scope>NUCLEOTIDE SEQUENCE [LARGE SCALE GENOMIC DNA]</scope>
    <source>
        <strain evidence="9 10">KACC 19175</strain>
    </source>
</reference>
<dbReference type="Gene3D" id="3.30.565.10">
    <property type="entry name" value="Histidine kinase-like ATPase, C-terminal domain"/>
    <property type="match status" value="1"/>
</dbReference>
<keyword evidence="5" id="KW-0472">Membrane</keyword>
<dbReference type="SMART" id="SM00448">
    <property type="entry name" value="REC"/>
    <property type="match status" value="1"/>
</dbReference>
<dbReference type="CDD" id="cd17546">
    <property type="entry name" value="REC_hyHK_CKI1_RcsC-like"/>
    <property type="match status" value="1"/>
</dbReference>
<organism evidence="9 10">
    <name type="scientific">Ramlibacter monticola</name>
    <dbReference type="NCBI Taxonomy" id="1926872"/>
    <lineage>
        <taxon>Bacteria</taxon>
        <taxon>Pseudomonadati</taxon>
        <taxon>Pseudomonadota</taxon>
        <taxon>Betaproteobacteria</taxon>
        <taxon>Burkholderiales</taxon>
        <taxon>Comamonadaceae</taxon>
        <taxon>Ramlibacter</taxon>
    </lineage>
</organism>
<dbReference type="InterPro" id="IPR001789">
    <property type="entry name" value="Sig_transdc_resp-reg_receiver"/>
</dbReference>
<dbReference type="EMBL" id="JAEQNE010000003">
    <property type="protein sequence ID" value="MBL0392292.1"/>
    <property type="molecule type" value="Genomic_DNA"/>
</dbReference>
<dbReference type="SMART" id="SM00387">
    <property type="entry name" value="HATPase_c"/>
    <property type="match status" value="1"/>
</dbReference>
<keyword evidence="5" id="KW-1133">Transmembrane helix</keyword>
<dbReference type="SUPFAM" id="SSF55874">
    <property type="entry name" value="ATPase domain of HSP90 chaperone/DNA topoisomerase II/histidine kinase"/>
    <property type="match status" value="1"/>
</dbReference>
<accession>A0A936Z0U6</accession>
<name>A0A936Z0U6_9BURK</name>
<evidence type="ECO:0000259" key="7">
    <source>
        <dbReference type="PROSITE" id="PS50109"/>
    </source>
</evidence>
<dbReference type="Pfam" id="PF07695">
    <property type="entry name" value="7TMR-DISM_7TM"/>
    <property type="match status" value="1"/>
</dbReference>
<keyword evidence="3 4" id="KW-0597">Phosphoprotein</keyword>
<comment type="catalytic activity">
    <reaction evidence="1">
        <text>ATP + protein L-histidine = ADP + protein N-phospho-L-histidine.</text>
        <dbReference type="EC" id="2.7.13.3"/>
    </reaction>
</comment>
<dbReference type="InterPro" id="IPR036097">
    <property type="entry name" value="HisK_dim/P_sf"/>
</dbReference>
<feature type="transmembrane region" description="Helical" evidence="5">
    <location>
        <begin position="198"/>
        <end position="216"/>
    </location>
</feature>
<proteinExistence type="predicted"/>
<dbReference type="Pfam" id="PF00512">
    <property type="entry name" value="HisKA"/>
    <property type="match status" value="1"/>
</dbReference>
<dbReference type="InterPro" id="IPR003594">
    <property type="entry name" value="HATPase_dom"/>
</dbReference>
<dbReference type="PANTHER" id="PTHR43547">
    <property type="entry name" value="TWO-COMPONENT HISTIDINE KINASE"/>
    <property type="match status" value="1"/>
</dbReference>
<dbReference type="Proteomes" id="UP000599109">
    <property type="component" value="Unassembled WGS sequence"/>
</dbReference>
<evidence type="ECO:0000259" key="8">
    <source>
        <dbReference type="PROSITE" id="PS50110"/>
    </source>
</evidence>
<dbReference type="CDD" id="cd00082">
    <property type="entry name" value="HisKA"/>
    <property type="match status" value="1"/>
</dbReference>
<dbReference type="InterPro" id="IPR005467">
    <property type="entry name" value="His_kinase_dom"/>
</dbReference>
<evidence type="ECO:0000313" key="10">
    <source>
        <dbReference type="Proteomes" id="UP000599109"/>
    </source>
</evidence>
<feature type="transmembrane region" description="Helical" evidence="5">
    <location>
        <begin position="294"/>
        <end position="312"/>
    </location>
</feature>
<evidence type="ECO:0000256" key="6">
    <source>
        <dbReference type="SAM" id="SignalP"/>
    </source>
</evidence>
<dbReference type="PANTHER" id="PTHR43547:SF2">
    <property type="entry name" value="HYBRID SIGNAL TRANSDUCTION HISTIDINE KINASE C"/>
    <property type="match status" value="1"/>
</dbReference>
<dbReference type="Gene3D" id="2.60.120.260">
    <property type="entry name" value="Galactose-binding domain-like"/>
    <property type="match status" value="1"/>
</dbReference>
<feature type="transmembrane region" description="Helical" evidence="5">
    <location>
        <begin position="318"/>
        <end position="336"/>
    </location>
</feature>
<dbReference type="InterPro" id="IPR036890">
    <property type="entry name" value="HATPase_C_sf"/>
</dbReference>
<dbReference type="Pfam" id="PF02518">
    <property type="entry name" value="HATPase_c"/>
    <property type="match status" value="1"/>
</dbReference>
<evidence type="ECO:0000256" key="3">
    <source>
        <dbReference type="ARBA" id="ARBA00022553"/>
    </source>
</evidence>
<feature type="transmembrane region" description="Helical" evidence="5">
    <location>
        <begin position="264"/>
        <end position="282"/>
    </location>
</feature>
<dbReference type="InterPro" id="IPR011006">
    <property type="entry name" value="CheY-like_superfamily"/>
</dbReference>
<dbReference type="SUPFAM" id="SSF47384">
    <property type="entry name" value="Homodimeric domain of signal transducing histidine kinase"/>
    <property type="match status" value="1"/>
</dbReference>
<dbReference type="EC" id="2.7.13.3" evidence="2"/>
<evidence type="ECO:0000256" key="4">
    <source>
        <dbReference type="PROSITE-ProRule" id="PRU00169"/>
    </source>
</evidence>
<evidence type="ECO:0000256" key="1">
    <source>
        <dbReference type="ARBA" id="ARBA00000085"/>
    </source>
</evidence>
<feature type="transmembrane region" description="Helical" evidence="5">
    <location>
        <begin position="223"/>
        <end position="241"/>
    </location>
</feature>
<feature type="transmembrane region" description="Helical" evidence="5">
    <location>
        <begin position="348"/>
        <end position="367"/>
    </location>
</feature>
<feature type="chain" id="PRO_5036935541" description="histidine kinase" evidence="6">
    <location>
        <begin position="27"/>
        <end position="909"/>
    </location>
</feature>
<dbReference type="SUPFAM" id="SSF49785">
    <property type="entry name" value="Galactose-binding domain-like"/>
    <property type="match status" value="1"/>
</dbReference>
<sequence length="909" mass="99161">MRRTSRFVTCLLGLALVLLPAAGAQARPPQAVQGVLELPAKLQRPVALEGQWGFAWERFVDPDWERLPTGGFAPVPSSWNGIAGKPSGQDGWGSYVLEVNCPAGEYLAVEATGQRTASRLFINGIEVARHGRPGPSALESWAAVHDRVPVTREFACPLRLTLHVSNFDHRAGGFVRPLWAAPADVLDRAREARIAQHAALLAAYLLTGAVALIFFVARRRERIPLAFGLFCLAMAVYTDMIGERLFLRPLPAQIAWSAYMRAEYLSWLAAMALFLLTLRGLFPTEIALRVVRVVLTLLGLAAGAVLVLPPAVYSHLVLPGQAIAVAVGVYLAVAMLRSARQGGTDARVLLAGMLAVLAAQALDLLLIDSPSPDRKFVTFGFALFLLSPAVVIARRMSAALNAEERSRTLEENARLREDVERISRHDLKTPLNSILGAARLLHDDGRLAPDQQELVGVLQRAGLRMLEMVNLSLGLFRMETGSYELRPQVVNLREVVSRVLVDLHAYAEAHRVALHWASPEVAAAHVRGEELLCYSIVANLVKNAIEAAGADRQVTVSLRDGDRVVLTVQNPGEVPPEIAGRFFDKYVTGRKSGGTGLGTYSARLMARAQQGELRMDTGYGGTTLTLTLPALKGALPAPAAAAAAENPQDDWLRALPARDVLLVDDDEFTRLVTSRMLPSPPFHVTTASNGHAATEAMGRRWPHYLLLDMEMPLRGGIDTVRWAREQEATRQRPRCRVIMMSGNDDEGSAARALQSGADRFLVKPVSRERLLAVVRELEAASRPGAQADLFQPAGALETHGAPRADDEQVVIDAEWAEVFPGFLQLQRESAEAMAGAVSDGRREELRFLAHRAYGALGAMGLHWAARQSRILEYGAPGASLDELEEGVRALREHLDRLRVEYRPTDSAQR</sequence>
<dbReference type="AlphaFoldDB" id="A0A936Z0U6"/>
<dbReference type="RefSeq" id="WP_201674927.1">
    <property type="nucleotide sequence ID" value="NZ_JAEQNE010000003.1"/>
</dbReference>
<dbReference type="InterPro" id="IPR036641">
    <property type="entry name" value="HPT_dom_sf"/>
</dbReference>
<feature type="domain" description="Response regulatory" evidence="8">
    <location>
        <begin position="659"/>
        <end position="778"/>
    </location>
</feature>
<feature type="domain" description="Histidine kinase" evidence="7">
    <location>
        <begin position="422"/>
        <end position="632"/>
    </location>
</feature>
<feature type="modified residue" description="4-aspartylphosphate" evidence="4">
    <location>
        <position position="708"/>
    </location>
</feature>
<dbReference type="SUPFAM" id="SSF52172">
    <property type="entry name" value="CheY-like"/>
    <property type="match status" value="1"/>
</dbReference>